<dbReference type="EMBL" id="LR797492">
    <property type="protein sequence ID" value="CAB4220213.1"/>
    <property type="molecule type" value="Genomic_DNA"/>
</dbReference>
<evidence type="ECO:0000313" key="16">
    <source>
        <dbReference type="EMBL" id="CAB4151068.1"/>
    </source>
</evidence>
<comment type="cofactor">
    <cofactor evidence="1">
        <name>adenosylcob(III)alamin</name>
        <dbReference type="ChEBI" id="CHEBI:18408"/>
    </cofactor>
</comment>
<dbReference type="GO" id="GO:0008998">
    <property type="term" value="F:ribonucleoside-triphosphate reductase (thioredoxin) activity"/>
    <property type="evidence" value="ECO:0007669"/>
    <property type="project" value="UniProtKB-EC"/>
</dbReference>
<organism evidence="16">
    <name type="scientific">uncultured Caudovirales phage</name>
    <dbReference type="NCBI Taxonomy" id="2100421"/>
    <lineage>
        <taxon>Viruses</taxon>
        <taxon>Duplodnaviria</taxon>
        <taxon>Heunggongvirae</taxon>
        <taxon>Uroviricota</taxon>
        <taxon>Caudoviricetes</taxon>
        <taxon>Peduoviridae</taxon>
        <taxon>Maltschvirus</taxon>
        <taxon>Maltschvirus maltsch</taxon>
    </lineage>
</organism>
<dbReference type="Gene3D" id="3.20.70.20">
    <property type="match status" value="3"/>
</dbReference>
<dbReference type="Pfam" id="PF17975">
    <property type="entry name" value="RNR_Alpha"/>
    <property type="match status" value="1"/>
</dbReference>
<evidence type="ECO:0000256" key="4">
    <source>
        <dbReference type="ARBA" id="ARBA00022628"/>
    </source>
</evidence>
<evidence type="ECO:0000313" key="18">
    <source>
        <dbReference type="EMBL" id="CAB4174985.1"/>
    </source>
</evidence>
<dbReference type="EMBL" id="LR796548">
    <property type="protein sequence ID" value="CAB4151068.1"/>
    <property type="molecule type" value="Genomic_DNA"/>
</dbReference>
<evidence type="ECO:0000256" key="7">
    <source>
        <dbReference type="ARBA" id="ARBA00023157"/>
    </source>
</evidence>
<dbReference type="EMBL" id="LR796305">
    <property type="protein sequence ID" value="CAB4135792.1"/>
    <property type="molecule type" value="Genomic_DNA"/>
</dbReference>
<dbReference type="EMBL" id="LR796461">
    <property type="protein sequence ID" value="CAB4146098.1"/>
    <property type="molecule type" value="Genomic_DNA"/>
</dbReference>
<evidence type="ECO:0000256" key="9">
    <source>
        <dbReference type="ARBA" id="ARBA00023285"/>
    </source>
</evidence>
<keyword evidence="7" id="KW-1015">Disulfide bond</keyword>
<evidence type="ECO:0000256" key="6">
    <source>
        <dbReference type="ARBA" id="ARBA00023002"/>
    </source>
</evidence>
<dbReference type="GO" id="GO:0006260">
    <property type="term" value="P:DNA replication"/>
    <property type="evidence" value="ECO:0007669"/>
    <property type="project" value="UniProtKB-KW"/>
</dbReference>
<evidence type="ECO:0000256" key="5">
    <source>
        <dbReference type="ARBA" id="ARBA00022705"/>
    </source>
</evidence>
<dbReference type="EMBL" id="LR798423">
    <property type="protein sequence ID" value="CAB5230857.1"/>
    <property type="molecule type" value="Genomic_DNA"/>
</dbReference>
<evidence type="ECO:0000259" key="11">
    <source>
        <dbReference type="Pfam" id="PF02867"/>
    </source>
</evidence>
<evidence type="ECO:0000259" key="12">
    <source>
        <dbReference type="Pfam" id="PF17975"/>
    </source>
</evidence>
<gene>
    <name evidence="19" type="ORF">UFOVP1031_78</name>
    <name evidence="20" type="ORF">UFOVP1172_57</name>
    <name evidence="21" type="ORF">UFOVP1240_119</name>
    <name evidence="22" type="ORF">UFOVP1486_19</name>
    <name evidence="24" type="ORF">UFOVP1578_150</name>
    <name evidence="23" type="ORF">UFOVP1630_142</name>
    <name evidence="14" type="ORF">UFOVP288_136</name>
    <name evidence="15" type="ORF">UFOVP483_60</name>
    <name evidence="16" type="ORF">UFOVP573_136</name>
    <name evidence="17" type="ORF">UFOVP769_136</name>
    <name evidence="18" type="ORF">UFOVP962_104</name>
</gene>
<accession>A0A6J5MWS0</accession>
<evidence type="ECO:0000313" key="15">
    <source>
        <dbReference type="EMBL" id="CAB4146098.1"/>
    </source>
</evidence>
<dbReference type="InterPro" id="IPR000788">
    <property type="entry name" value="RNR_lg_C"/>
</dbReference>
<evidence type="ECO:0000313" key="22">
    <source>
        <dbReference type="EMBL" id="CAB4215874.1"/>
    </source>
</evidence>
<name>A0A6J5MWS0_9CAUD</name>
<dbReference type="EMBL" id="LR796980">
    <property type="protein sequence ID" value="CAB4179365.1"/>
    <property type="molecule type" value="Genomic_DNA"/>
</dbReference>
<evidence type="ECO:0000313" key="23">
    <source>
        <dbReference type="EMBL" id="CAB4220213.1"/>
    </source>
</evidence>
<comment type="catalytic activity">
    <reaction evidence="10">
        <text>a 2'-deoxyribonucleoside 5'-triphosphate + [thioredoxin]-disulfide + H2O = a ribonucleoside 5'-triphosphate + [thioredoxin]-dithiol</text>
        <dbReference type="Rhea" id="RHEA:12701"/>
        <dbReference type="Rhea" id="RHEA-COMP:10698"/>
        <dbReference type="Rhea" id="RHEA-COMP:10700"/>
        <dbReference type="ChEBI" id="CHEBI:15377"/>
        <dbReference type="ChEBI" id="CHEBI:29950"/>
        <dbReference type="ChEBI" id="CHEBI:50058"/>
        <dbReference type="ChEBI" id="CHEBI:61557"/>
        <dbReference type="ChEBI" id="CHEBI:61560"/>
        <dbReference type="EC" id="1.17.4.2"/>
    </reaction>
</comment>
<reference evidence="16" key="1">
    <citation type="submission" date="2020-04" db="EMBL/GenBank/DDBJ databases">
        <authorList>
            <person name="Chiriac C."/>
            <person name="Salcher M."/>
            <person name="Ghai R."/>
            <person name="Kavagutti S V."/>
        </authorList>
    </citation>
    <scope>NUCLEOTIDE SEQUENCE</scope>
</reference>
<evidence type="ECO:0000313" key="24">
    <source>
        <dbReference type="EMBL" id="CAB5230857.1"/>
    </source>
</evidence>
<dbReference type="GO" id="GO:0004748">
    <property type="term" value="F:ribonucleoside-diphosphate reductase activity, thioredoxin disulfide as acceptor"/>
    <property type="evidence" value="ECO:0007669"/>
    <property type="project" value="TreeGrafter"/>
</dbReference>
<dbReference type="EMBL" id="LR796917">
    <property type="protein sequence ID" value="CAB4174985.1"/>
    <property type="molecule type" value="Genomic_DNA"/>
</dbReference>
<dbReference type="Pfam" id="PF02867">
    <property type="entry name" value="Ribonuc_red_lgC"/>
    <property type="match status" value="1"/>
</dbReference>
<evidence type="ECO:0000256" key="3">
    <source>
        <dbReference type="ARBA" id="ARBA00012275"/>
    </source>
</evidence>
<comment type="similarity">
    <text evidence="2">Belongs to the class II ribonucleoside-triphosphate reductase family.</text>
</comment>
<evidence type="ECO:0000313" key="14">
    <source>
        <dbReference type="EMBL" id="CAB4135792.1"/>
    </source>
</evidence>
<keyword evidence="4" id="KW-0846">Cobalamin</keyword>
<keyword evidence="5" id="KW-0235">DNA replication</keyword>
<dbReference type="EMBL" id="LR797434">
    <property type="protein sequence ID" value="CAB4215874.1"/>
    <property type="molecule type" value="Genomic_DNA"/>
</dbReference>
<dbReference type="InterPro" id="IPR054158">
    <property type="entry name" value="RNR-II_ins_dom"/>
</dbReference>
<dbReference type="EMBL" id="LR797180">
    <property type="protein sequence ID" value="CAB4192043.1"/>
    <property type="molecule type" value="Genomic_DNA"/>
</dbReference>
<dbReference type="InterPro" id="IPR050862">
    <property type="entry name" value="RdRp_reductase_class-2"/>
</dbReference>
<evidence type="ECO:0000259" key="13">
    <source>
        <dbReference type="Pfam" id="PF21995"/>
    </source>
</evidence>
<dbReference type="InterPro" id="IPR040763">
    <property type="entry name" value="RNR_alpha_hel"/>
</dbReference>
<proteinExistence type="inferred from homology"/>
<feature type="domain" description="Ribonucleotide reductase large subunit C-terminal" evidence="11">
    <location>
        <begin position="443"/>
        <end position="585"/>
    </location>
</feature>
<evidence type="ECO:0000256" key="8">
    <source>
        <dbReference type="ARBA" id="ARBA00023284"/>
    </source>
</evidence>
<dbReference type="PANTHER" id="PTHR43371:SF1">
    <property type="entry name" value="RIBONUCLEOSIDE-DIPHOSPHATE REDUCTASE"/>
    <property type="match status" value="1"/>
</dbReference>
<evidence type="ECO:0000313" key="19">
    <source>
        <dbReference type="EMBL" id="CAB4179365.1"/>
    </source>
</evidence>
<evidence type="ECO:0000256" key="1">
    <source>
        <dbReference type="ARBA" id="ARBA00001922"/>
    </source>
</evidence>
<keyword evidence="8" id="KW-0676">Redox-active center</keyword>
<sequence length="642" mass="71805">MSLLSPEFIASYASKTPPWGFGGLGEIVFLRTYSRKIEGTDQTESWTQTIQRIIEGAGDIGVPFSTEDAEHLFDHMFNLRCAVSGRALWQLGTPLVKQFSGTSLNNCFYTNIEKIEDFEMLFDYLMLGGGVGFSVERSKIHELPKVKAVASITAERTNDADFIVPDSRQGWRELLHKVLESYFKNGKSFTYSTILIREFGTPLKTFGGTASGSGALVDGVADICKVLDNRVGKKLRSIDVLDICNIIGRIVVSGSSRRSAQIAIGDPDDILFLKAKNWGSGNVPAWRANSNNSIYADAYDEILPELWKGYDGTGEPYGLVNRKLARTYGRLGEKSLDPSIEGFNPCAEIALADGESCNLATIFLPNVESLGQLLEISKLLYLIQKQITQLSYPYEKTTNIVRKNTRLGQSITGILQCDEKQIGWLSQAYDFLKDFDVFYSKERGWNQSVRLTTVQPSGTLSLLPGVTPGIHPAFAPYYIRRVRFSSVDPLVDACRKRGYKVTWDMGLDGREDHTRYVVEFPCKSPDNSILVANMTALEQLEWVKKMQTIWADNAVSVTVYYRKEELPAVKEWLSNNYDSSVKSVSFLLHVDHNFPLPPYEEITKDQYDKVFAKLDFSTPIHQNAANLDIDLDDCATGACPIK</sequence>
<feature type="domain" description="Ribonucleotide reductase alpha-helical" evidence="12">
    <location>
        <begin position="4"/>
        <end position="93"/>
    </location>
</feature>
<dbReference type="EMBL" id="LR797130">
    <property type="protein sequence ID" value="CAB4188693.1"/>
    <property type="molecule type" value="Genomic_DNA"/>
</dbReference>
<feature type="domain" description="B12-dependent ribonucleotide reductase insertion" evidence="13">
    <location>
        <begin position="157"/>
        <end position="227"/>
    </location>
</feature>
<dbReference type="Pfam" id="PF21995">
    <property type="entry name" value="RNR-II_ins_dom"/>
    <property type="match status" value="1"/>
</dbReference>
<keyword evidence="6" id="KW-0560">Oxidoreductase</keyword>
<evidence type="ECO:0000313" key="20">
    <source>
        <dbReference type="EMBL" id="CAB4188693.1"/>
    </source>
</evidence>
<keyword evidence="9" id="KW-0170">Cobalt</keyword>
<dbReference type="PANTHER" id="PTHR43371">
    <property type="entry name" value="VITAMIN B12-DEPENDENT RIBONUCLEOTIDE REDUCTASE"/>
    <property type="match status" value="1"/>
</dbReference>
<protein>
    <recommendedName>
        <fullName evidence="3">ribonucleoside-triphosphate reductase (thioredoxin)</fullName>
        <ecNumber evidence="3">1.17.4.2</ecNumber>
    </recommendedName>
</protein>
<evidence type="ECO:0000256" key="10">
    <source>
        <dbReference type="ARBA" id="ARBA00048987"/>
    </source>
</evidence>
<evidence type="ECO:0000313" key="21">
    <source>
        <dbReference type="EMBL" id="CAB4192043.1"/>
    </source>
</evidence>
<dbReference type="EMBL" id="LR796709">
    <property type="protein sequence ID" value="CAB4161622.1"/>
    <property type="molecule type" value="Genomic_DNA"/>
</dbReference>
<dbReference type="EC" id="1.17.4.2" evidence="3"/>
<evidence type="ECO:0000256" key="2">
    <source>
        <dbReference type="ARBA" id="ARBA00005654"/>
    </source>
</evidence>
<dbReference type="GO" id="GO:0031419">
    <property type="term" value="F:cobalamin binding"/>
    <property type="evidence" value="ECO:0007669"/>
    <property type="project" value="UniProtKB-KW"/>
</dbReference>
<evidence type="ECO:0000313" key="17">
    <source>
        <dbReference type="EMBL" id="CAB4161622.1"/>
    </source>
</evidence>
<dbReference type="SUPFAM" id="SSF51998">
    <property type="entry name" value="PFL-like glycyl radical enzymes"/>
    <property type="match status" value="1"/>
</dbReference>